<dbReference type="EMBL" id="JACOMF010000059">
    <property type="protein sequence ID" value="MBC4018502.1"/>
    <property type="molecule type" value="Genomic_DNA"/>
</dbReference>
<evidence type="ECO:0000313" key="1">
    <source>
        <dbReference type="EMBL" id="MBC4018502.1"/>
    </source>
</evidence>
<dbReference type="AlphaFoldDB" id="A0A9X0R4P0"/>
<dbReference type="Proteomes" id="UP000600101">
    <property type="component" value="Unassembled WGS sequence"/>
</dbReference>
<gene>
    <name evidence="1" type="ORF">H7965_24815</name>
</gene>
<accession>A0A9X0R4P0</accession>
<dbReference type="RefSeq" id="WP_186773253.1">
    <property type="nucleotide sequence ID" value="NZ_JACOMF010000059.1"/>
</dbReference>
<organism evidence="1 2">
    <name type="scientific">Siccirubricoccus deserti</name>
    <dbReference type="NCBI Taxonomy" id="2013562"/>
    <lineage>
        <taxon>Bacteria</taxon>
        <taxon>Pseudomonadati</taxon>
        <taxon>Pseudomonadota</taxon>
        <taxon>Alphaproteobacteria</taxon>
        <taxon>Acetobacterales</taxon>
        <taxon>Roseomonadaceae</taxon>
        <taxon>Siccirubricoccus</taxon>
    </lineage>
</organism>
<name>A0A9X0R4P0_9PROT</name>
<evidence type="ECO:0008006" key="3">
    <source>
        <dbReference type="Google" id="ProtNLM"/>
    </source>
</evidence>
<comment type="caution">
    <text evidence="1">The sequence shown here is derived from an EMBL/GenBank/DDBJ whole genome shotgun (WGS) entry which is preliminary data.</text>
</comment>
<keyword evidence="2" id="KW-1185">Reference proteome</keyword>
<proteinExistence type="predicted"/>
<reference evidence="1" key="1">
    <citation type="submission" date="2020-08" db="EMBL/GenBank/DDBJ databases">
        <authorList>
            <person name="Hu Y."/>
            <person name="Nguyen S.V."/>
            <person name="Li F."/>
            <person name="Fanning S."/>
        </authorList>
    </citation>
    <scope>NUCLEOTIDE SEQUENCE</scope>
    <source>
        <strain evidence="1">SYSU D8009</strain>
    </source>
</reference>
<evidence type="ECO:0000313" key="2">
    <source>
        <dbReference type="Proteomes" id="UP000600101"/>
    </source>
</evidence>
<sequence length="341" mass="36855">MKIGGKLFLAASGPHLAIAGHSRIRPEAMRGLRSQLEHPGDPATDGDDNLVWPWGDDWQQLLGLQLRNLRQGIAALIAALAEAAETKPHLLRGAIRVQQCEVCRDFAVADAERLARQLAEQPIQDAGTQIIRPGPRHVGNSVCVAWHEGYANSPERKAYGKRHDLLRTEVSLRKRTAVNALLTRAGIRHPASPELTGDAVASALSDVAAAAAPLLDDVQDLVWQMANAPRRSGYEFVLGLAPLVRLVEREERLAGTVGRHTGPKVAQDARLALVNLIEVGRYHARSGAGMSSTSKVLAALREMVDGGFLASGPRNRRLFVVRPEHNAARRALAAIRSEGGQ</sequence>
<protein>
    <recommendedName>
        <fullName evidence="3">DUF3987 domain-containing protein</fullName>
    </recommendedName>
</protein>